<dbReference type="GO" id="GO:0005975">
    <property type="term" value="P:carbohydrate metabolic process"/>
    <property type="evidence" value="ECO:0007669"/>
    <property type="project" value="InterPro"/>
</dbReference>
<organism evidence="2 3">
    <name type="scientific">Clostridium novyi (strain NT)</name>
    <dbReference type="NCBI Taxonomy" id="386415"/>
    <lineage>
        <taxon>Bacteria</taxon>
        <taxon>Bacillati</taxon>
        <taxon>Bacillota</taxon>
        <taxon>Clostridia</taxon>
        <taxon>Eubacteriales</taxon>
        <taxon>Clostridiaceae</taxon>
        <taxon>Clostridium</taxon>
    </lineage>
</organism>
<dbReference type="Proteomes" id="UP000008220">
    <property type="component" value="Chromosome"/>
</dbReference>
<keyword evidence="3" id="KW-1185">Reference proteome</keyword>
<dbReference type="NCBIfam" id="TIGR02884">
    <property type="entry name" value="spore_pdaA"/>
    <property type="match status" value="1"/>
</dbReference>
<dbReference type="PROSITE" id="PS51677">
    <property type="entry name" value="NODB"/>
    <property type="match status" value="1"/>
</dbReference>
<dbReference type="InterPro" id="IPR011330">
    <property type="entry name" value="Glyco_hydro/deAcase_b/a-brl"/>
</dbReference>
<proteinExistence type="predicted"/>
<dbReference type="InterPro" id="IPR002509">
    <property type="entry name" value="NODB_dom"/>
</dbReference>
<dbReference type="eggNOG" id="COG0726">
    <property type="taxonomic scope" value="Bacteria"/>
</dbReference>
<dbReference type="PANTHER" id="PTHR10587:SF78">
    <property type="entry name" value="PEPTIDOGLYCAN-N-ACETYLMURAMIC ACID DEACETYLASE PDAA"/>
    <property type="match status" value="1"/>
</dbReference>
<evidence type="ECO:0000313" key="2">
    <source>
        <dbReference type="EMBL" id="ABK61113.1"/>
    </source>
</evidence>
<accession>A0PYX1</accession>
<dbReference type="KEGG" id="cno:NT01CX_1492"/>
<evidence type="ECO:0000313" key="3">
    <source>
        <dbReference type="Proteomes" id="UP000008220"/>
    </source>
</evidence>
<dbReference type="GO" id="GO:0016020">
    <property type="term" value="C:membrane"/>
    <property type="evidence" value="ECO:0007669"/>
    <property type="project" value="TreeGrafter"/>
</dbReference>
<sequence>MKMPKLFKNLIIALVIICGLSVSLLSRNIIISSHKKTVPTSNCSSNIKATNSNNLDTKEYNWYFKHVKNGVPPVEPPETASFFSKYDTYFLGDTSKKVIYLTFDEGYENGYTGPILDVLKKHKVPAAFFVVKPYIDTNPDLVKRMVEEGHLVCNHSWHHPSMASIHDKEKFNRELSEVEKDFEKLTGKKMPHYFRPPMGKYSEQSLAFTKDYGYKSIFWSFAYADWDPKKQPSHEFAKKKILDKTHNGAIMLLHAVSKTNAEILDDVITEWKKQGYELRPLTDFN</sequence>
<dbReference type="STRING" id="386415.NT01CX_1492"/>
<evidence type="ECO:0000259" key="1">
    <source>
        <dbReference type="PROSITE" id="PS51677"/>
    </source>
</evidence>
<gene>
    <name evidence="2" type="ordered locus">NT01CX_1492</name>
</gene>
<dbReference type="EMBL" id="CP000382">
    <property type="protein sequence ID" value="ABK61113.1"/>
    <property type="molecule type" value="Genomic_DNA"/>
</dbReference>
<dbReference type="Gene3D" id="3.20.20.370">
    <property type="entry name" value="Glycoside hydrolase/deacetylase"/>
    <property type="match status" value="1"/>
</dbReference>
<dbReference type="CDD" id="cd10948">
    <property type="entry name" value="CE4_BsPdaA_like"/>
    <property type="match status" value="1"/>
</dbReference>
<feature type="domain" description="NodB homology" evidence="1">
    <location>
        <begin position="97"/>
        <end position="279"/>
    </location>
</feature>
<dbReference type="AlphaFoldDB" id="A0PYX1"/>
<dbReference type="InterPro" id="IPR014235">
    <property type="entry name" value="Spore_PdaA"/>
</dbReference>
<dbReference type="Pfam" id="PF01522">
    <property type="entry name" value="Polysacc_deac_1"/>
    <property type="match status" value="1"/>
</dbReference>
<dbReference type="PANTHER" id="PTHR10587">
    <property type="entry name" value="GLYCOSYL TRANSFERASE-RELATED"/>
    <property type="match status" value="1"/>
</dbReference>
<dbReference type="InterPro" id="IPR050248">
    <property type="entry name" value="Polysacc_deacetylase_ArnD"/>
</dbReference>
<reference evidence="2 3" key="1">
    <citation type="journal article" date="2006" name="Nat. Biotechnol.">
        <title>The genome and transcriptomes of the anti-tumor agent Clostridium novyi-NT.</title>
        <authorList>
            <person name="Bettegowda C."/>
            <person name="Huang X."/>
            <person name="Lin J."/>
            <person name="Cheong I."/>
            <person name="Kohli M."/>
            <person name="Szabo S.A."/>
            <person name="Zhang X."/>
            <person name="Diaz L.A. Jr."/>
            <person name="Velculescu V.E."/>
            <person name="Parmigiani G."/>
            <person name="Kinzler K.W."/>
            <person name="Vogelstein B."/>
            <person name="Zhou S."/>
        </authorList>
    </citation>
    <scope>NUCLEOTIDE SEQUENCE [LARGE SCALE GENOMIC DNA]</scope>
    <source>
        <strain evidence="2 3">NT</strain>
    </source>
</reference>
<name>A0PYX1_CLONN</name>
<dbReference type="GO" id="GO:0016810">
    <property type="term" value="F:hydrolase activity, acting on carbon-nitrogen (but not peptide) bonds"/>
    <property type="evidence" value="ECO:0007669"/>
    <property type="project" value="InterPro"/>
</dbReference>
<dbReference type="HOGENOM" id="CLU_021264_12_0_9"/>
<dbReference type="SUPFAM" id="SSF88713">
    <property type="entry name" value="Glycoside hydrolase/deacetylase"/>
    <property type="match status" value="1"/>
</dbReference>
<protein>
    <submittedName>
        <fullName evidence="2">Chitooligosaccharide deacetylase</fullName>
    </submittedName>
</protein>